<evidence type="ECO:0000313" key="8">
    <source>
        <dbReference type="EMBL" id="CAH9139114.1"/>
    </source>
</evidence>
<dbReference type="InterPro" id="IPR050655">
    <property type="entry name" value="Plant_B3_domain"/>
</dbReference>
<dbReference type="EMBL" id="CAMAPF010001015">
    <property type="protein sequence ID" value="CAH9139114.1"/>
    <property type="molecule type" value="Genomic_DNA"/>
</dbReference>
<dbReference type="AlphaFoldDB" id="A0AAV0FU11"/>
<comment type="caution">
    <text evidence="8">The sequence shown here is derived from an EMBL/GenBank/DDBJ whole genome shotgun (WGS) entry which is preliminary data.</text>
</comment>
<dbReference type="Proteomes" id="UP001152523">
    <property type="component" value="Unassembled WGS sequence"/>
</dbReference>
<dbReference type="SUPFAM" id="SSF101936">
    <property type="entry name" value="DNA-binding pseudobarrel domain"/>
    <property type="match status" value="2"/>
</dbReference>
<dbReference type="PANTHER" id="PTHR31920:SF132">
    <property type="entry name" value="TF-B3 DOMAIN-CONTAINING PROTEIN"/>
    <property type="match status" value="1"/>
</dbReference>
<evidence type="ECO:0000313" key="9">
    <source>
        <dbReference type="Proteomes" id="UP001152523"/>
    </source>
</evidence>
<reference evidence="8" key="1">
    <citation type="submission" date="2022-07" db="EMBL/GenBank/DDBJ databases">
        <authorList>
            <person name="Macas J."/>
            <person name="Novak P."/>
            <person name="Neumann P."/>
        </authorList>
    </citation>
    <scope>NUCLEOTIDE SEQUENCE</scope>
</reference>
<dbReference type="Pfam" id="PF02362">
    <property type="entry name" value="B3"/>
    <property type="match status" value="2"/>
</dbReference>
<dbReference type="PROSITE" id="PS50863">
    <property type="entry name" value="B3"/>
    <property type="match status" value="2"/>
</dbReference>
<evidence type="ECO:0000256" key="5">
    <source>
        <dbReference type="ARBA" id="ARBA00023242"/>
    </source>
</evidence>
<proteinExistence type="predicted"/>
<keyword evidence="4" id="KW-0804">Transcription</keyword>
<keyword evidence="9" id="KW-1185">Reference proteome</keyword>
<feature type="region of interest" description="Disordered" evidence="6">
    <location>
        <begin position="233"/>
        <end position="257"/>
    </location>
</feature>
<dbReference type="GO" id="GO:0005634">
    <property type="term" value="C:nucleus"/>
    <property type="evidence" value="ECO:0007669"/>
    <property type="project" value="UniProtKB-SubCell"/>
</dbReference>
<evidence type="ECO:0000256" key="1">
    <source>
        <dbReference type="ARBA" id="ARBA00004123"/>
    </source>
</evidence>
<name>A0AAV0FU11_9ASTE</name>
<evidence type="ECO:0000256" key="6">
    <source>
        <dbReference type="SAM" id="MobiDB-lite"/>
    </source>
</evidence>
<dbReference type="SMART" id="SM01019">
    <property type="entry name" value="B3"/>
    <property type="match status" value="2"/>
</dbReference>
<evidence type="ECO:0000256" key="4">
    <source>
        <dbReference type="ARBA" id="ARBA00023163"/>
    </source>
</evidence>
<feature type="domain" description="TF-B3" evidence="7">
    <location>
        <begin position="12"/>
        <end position="105"/>
    </location>
</feature>
<keyword evidence="5" id="KW-0539">Nucleus</keyword>
<sequence length="257" mass="29703">MDTADITMGERKPAFFKVLTKNFATYLRLPPLFTHKFRKRLPQYPVLTVGTEEEWRVKMEEVAEAQCFTKGWPKFVKDLNLDLHTFLVFWFESPSKFFVEVYNEDGSAKILDHLPSTGIVSPKKAYARESAVEPLSSDVRTRKRKRASFSIEMKPSNRYRWRIPSNFMRETGIMGSKCLVLKDPSKREWPVLISCHGGDRKERTEIAKGWNEFRTNNGLLDGDICTFYYPADGSEEEEEEEDGGGWLLQVEVTRAGP</sequence>
<keyword evidence="3" id="KW-0238">DNA-binding</keyword>
<feature type="domain" description="TF-B3" evidence="7">
    <location>
        <begin position="146"/>
        <end position="254"/>
    </location>
</feature>
<comment type="subcellular location">
    <subcellularLocation>
        <location evidence="1">Nucleus</location>
    </subcellularLocation>
</comment>
<keyword evidence="2" id="KW-0805">Transcription regulation</keyword>
<dbReference type="InterPro" id="IPR015300">
    <property type="entry name" value="DNA-bd_pseudobarrel_sf"/>
</dbReference>
<dbReference type="GO" id="GO:0003677">
    <property type="term" value="F:DNA binding"/>
    <property type="evidence" value="ECO:0007669"/>
    <property type="project" value="UniProtKB-KW"/>
</dbReference>
<gene>
    <name evidence="8" type="ORF">CEPIT_LOCUS37344</name>
</gene>
<evidence type="ECO:0000259" key="7">
    <source>
        <dbReference type="PROSITE" id="PS50863"/>
    </source>
</evidence>
<accession>A0AAV0FU11</accession>
<dbReference type="Gene3D" id="2.40.330.10">
    <property type="entry name" value="DNA-binding pseudobarrel domain"/>
    <property type="match status" value="2"/>
</dbReference>
<feature type="compositionally biased region" description="Acidic residues" evidence="6">
    <location>
        <begin position="233"/>
        <end position="243"/>
    </location>
</feature>
<dbReference type="InterPro" id="IPR003340">
    <property type="entry name" value="B3_DNA-bd"/>
</dbReference>
<protein>
    <recommendedName>
        <fullName evidence="7">TF-B3 domain-containing protein</fullName>
    </recommendedName>
</protein>
<evidence type="ECO:0000256" key="2">
    <source>
        <dbReference type="ARBA" id="ARBA00023015"/>
    </source>
</evidence>
<organism evidence="8 9">
    <name type="scientific">Cuscuta epithymum</name>
    <dbReference type="NCBI Taxonomy" id="186058"/>
    <lineage>
        <taxon>Eukaryota</taxon>
        <taxon>Viridiplantae</taxon>
        <taxon>Streptophyta</taxon>
        <taxon>Embryophyta</taxon>
        <taxon>Tracheophyta</taxon>
        <taxon>Spermatophyta</taxon>
        <taxon>Magnoliopsida</taxon>
        <taxon>eudicotyledons</taxon>
        <taxon>Gunneridae</taxon>
        <taxon>Pentapetalae</taxon>
        <taxon>asterids</taxon>
        <taxon>lamiids</taxon>
        <taxon>Solanales</taxon>
        <taxon>Convolvulaceae</taxon>
        <taxon>Cuscuteae</taxon>
        <taxon>Cuscuta</taxon>
        <taxon>Cuscuta subgen. Cuscuta</taxon>
    </lineage>
</organism>
<dbReference type="CDD" id="cd10017">
    <property type="entry name" value="B3_DNA"/>
    <property type="match status" value="2"/>
</dbReference>
<evidence type="ECO:0000256" key="3">
    <source>
        <dbReference type="ARBA" id="ARBA00023125"/>
    </source>
</evidence>
<dbReference type="PANTHER" id="PTHR31920">
    <property type="entry name" value="B3 DOMAIN-CONTAINING"/>
    <property type="match status" value="1"/>
</dbReference>